<organism evidence="2 3">
    <name type="scientific">Candidatus Scalindua japonica</name>
    <dbReference type="NCBI Taxonomy" id="1284222"/>
    <lineage>
        <taxon>Bacteria</taxon>
        <taxon>Pseudomonadati</taxon>
        <taxon>Planctomycetota</taxon>
        <taxon>Candidatus Brocadiia</taxon>
        <taxon>Candidatus Brocadiales</taxon>
        <taxon>Candidatus Scalinduaceae</taxon>
        <taxon>Candidatus Scalindua</taxon>
    </lineage>
</organism>
<evidence type="ECO:0000256" key="1">
    <source>
        <dbReference type="SAM" id="Coils"/>
    </source>
</evidence>
<dbReference type="RefSeq" id="WP_096893942.1">
    <property type="nucleotide sequence ID" value="NZ_BAOS01000013.1"/>
</dbReference>
<dbReference type="Proteomes" id="UP000218542">
    <property type="component" value="Unassembled WGS sequence"/>
</dbReference>
<evidence type="ECO:0000313" key="2">
    <source>
        <dbReference type="EMBL" id="GAX60543.1"/>
    </source>
</evidence>
<reference evidence="3" key="1">
    <citation type="journal article" date="2017" name="Environ. Microbiol. Rep.">
        <title>Genetic Diversity of Marine Anaerobic Ammonium-Oxidizing Bacteria as Revealed by Genomic and Proteomic Analyses of 'Candidatus Scalindua japonica'.</title>
        <authorList>
            <person name="Oshiki M."/>
            <person name="Mizuto K."/>
            <person name="Kimura Z."/>
            <person name="Kindaichi T."/>
            <person name="Satoh H."/>
            <person name="Okabe S."/>
        </authorList>
    </citation>
    <scope>NUCLEOTIDE SEQUENCE [LARGE SCALE GENOMIC DNA]</scope>
    <source>
        <strain evidence="3">husup-a2</strain>
    </source>
</reference>
<feature type="coiled-coil region" evidence="1">
    <location>
        <begin position="43"/>
        <end position="77"/>
    </location>
</feature>
<gene>
    <name evidence="2" type="ORF">SCALIN_C13_0054</name>
</gene>
<dbReference type="EMBL" id="BAOS01000013">
    <property type="protein sequence ID" value="GAX60543.1"/>
    <property type="molecule type" value="Genomic_DNA"/>
</dbReference>
<keyword evidence="3" id="KW-1185">Reference proteome</keyword>
<feature type="coiled-coil region" evidence="1">
    <location>
        <begin position="127"/>
        <end position="251"/>
    </location>
</feature>
<dbReference type="AlphaFoldDB" id="A0A286TXC7"/>
<keyword evidence="1" id="KW-0175">Coiled coil</keyword>
<name>A0A286TXC7_9BACT</name>
<comment type="caution">
    <text evidence="2">The sequence shown here is derived from an EMBL/GenBank/DDBJ whole genome shotgun (WGS) entry which is preliminary data.</text>
</comment>
<evidence type="ECO:0000313" key="3">
    <source>
        <dbReference type="Proteomes" id="UP000218542"/>
    </source>
</evidence>
<accession>A0A286TXC7</accession>
<protein>
    <submittedName>
        <fullName evidence="2">Uncharacterized protein</fullName>
    </submittedName>
</protein>
<sequence length="539" mass="61222">MRIFLVGMCDIFLILYLTTLSQVNPFHNSYLTVDDYNKLKESKIQAEQESEKSHAQVLELKNEISALDKEREKAIQSTLYAKAEAKKIRQLVKVEKEKVAKVETKLSKVISEKEEFSKLLLKSRENEEKTQKIVKESQAESEKAREREQQALKSLGQLQVALEKATKQEQHALQIVKNVKTEAEKTKEDKQKALAVAKMLRLKAEEAKKRADEARKREEDALKLAKEARLKEKEARKSEEIARKIAEEERLNAAKASENETIALNLAEQANNQKEIALKKAGIAREAEAKALKIASIAEGETAKVKSKIQSIIQPADSAYSENILDKLVTFTITIGSKGSYKVITMQGIPVKMGDEYVLFTLLDQIGLDPSTSYSNNATYKISVNDKPVTKLFVKPGKVKIAALVISEEIKHCLPIDKASVFTSYMPVLFSLRNHKRLGVMDRIRGVSEDYFVFKRDRLLMITEDELFFDNEGFRGTRNYAEYIVKGDQIVDLSGNFLGLAYKKNKILRIGNLKEWHLISIHGMRAKQLANRIYNINKL</sequence>
<proteinExistence type="predicted"/>